<comment type="cofactor">
    <cofactor evidence="1">
        <name>Zn(2+)</name>
        <dbReference type="ChEBI" id="CHEBI:29105"/>
    </cofactor>
</comment>
<dbReference type="PANTHER" id="PTHR42978">
    <property type="entry name" value="QUORUM-QUENCHING LACTONASE YTNP-RELATED-RELATED"/>
    <property type="match status" value="1"/>
</dbReference>
<keyword evidence="3" id="KW-0479">Metal-binding</keyword>
<evidence type="ECO:0000256" key="5">
    <source>
        <dbReference type="ARBA" id="ARBA00022833"/>
    </source>
</evidence>
<keyword evidence="4" id="KW-0378">Hydrolase</keyword>
<evidence type="ECO:0000256" key="3">
    <source>
        <dbReference type="ARBA" id="ARBA00022723"/>
    </source>
</evidence>
<gene>
    <name evidence="7" type="ORF">GCM10010170_054930</name>
</gene>
<evidence type="ECO:0000313" key="7">
    <source>
        <dbReference type="EMBL" id="GAA2360180.1"/>
    </source>
</evidence>
<dbReference type="SUPFAM" id="SSF56281">
    <property type="entry name" value="Metallo-hydrolase/oxidoreductase"/>
    <property type="match status" value="1"/>
</dbReference>
<accession>A0ABN3GT69</accession>
<dbReference type="Proteomes" id="UP001501444">
    <property type="component" value="Unassembled WGS sequence"/>
</dbReference>
<evidence type="ECO:0000256" key="4">
    <source>
        <dbReference type="ARBA" id="ARBA00022801"/>
    </source>
</evidence>
<name>A0ABN3GT69_9ACTN</name>
<reference evidence="7 8" key="1">
    <citation type="journal article" date="2019" name="Int. J. Syst. Evol. Microbiol.">
        <title>The Global Catalogue of Microorganisms (GCM) 10K type strain sequencing project: providing services to taxonomists for standard genome sequencing and annotation.</title>
        <authorList>
            <consortium name="The Broad Institute Genomics Platform"/>
            <consortium name="The Broad Institute Genome Sequencing Center for Infectious Disease"/>
            <person name="Wu L."/>
            <person name="Ma J."/>
        </authorList>
    </citation>
    <scope>NUCLEOTIDE SEQUENCE [LARGE SCALE GENOMIC DNA]</scope>
    <source>
        <strain evidence="7 8">JCM 3272</strain>
    </source>
</reference>
<sequence length="278" mass="30292">MTSPWRLSAVPVARMPIVGSAAFFGRNDPDFYDLWFYVWLVTDGERTGLIDTGLPIGAADRAALEKANQALDPRCAFHDVRLLPDALDVLGVRGEDVDFVLLTQTVTYHTGGLLPDLLPRATIYASYAGVREMLCAPPGHPPTEFYFTSGTWSLLRDLAVAGRLVLTDGPVTVAPGLEFETTGGHHPGSAGVRVRRADGVVGLLETAFFDRNIAEELPIGIAEDAAECRRAIKQYRRVCDEVVALHDPGNAARFPIEPGRDSRSHLSTQGGQRHDRHP</sequence>
<feature type="region of interest" description="Disordered" evidence="6">
    <location>
        <begin position="250"/>
        <end position="278"/>
    </location>
</feature>
<dbReference type="Gene3D" id="3.60.15.10">
    <property type="entry name" value="Ribonuclease Z/Hydroxyacylglutathione hydrolase-like"/>
    <property type="match status" value="1"/>
</dbReference>
<evidence type="ECO:0000256" key="2">
    <source>
        <dbReference type="ARBA" id="ARBA00007749"/>
    </source>
</evidence>
<dbReference type="EMBL" id="BAAARV010000046">
    <property type="protein sequence ID" value="GAA2360180.1"/>
    <property type="molecule type" value="Genomic_DNA"/>
</dbReference>
<keyword evidence="8" id="KW-1185">Reference proteome</keyword>
<dbReference type="PANTHER" id="PTHR42978:SF2">
    <property type="entry name" value="102 KBASES UNSTABLE REGION: FROM 1 TO 119443"/>
    <property type="match status" value="1"/>
</dbReference>
<dbReference type="RefSeq" id="WP_344615394.1">
    <property type="nucleotide sequence ID" value="NZ_BAAARV010000046.1"/>
</dbReference>
<keyword evidence="5" id="KW-0862">Zinc</keyword>
<evidence type="ECO:0000256" key="6">
    <source>
        <dbReference type="SAM" id="MobiDB-lite"/>
    </source>
</evidence>
<dbReference type="InterPro" id="IPR036866">
    <property type="entry name" value="RibonucZ/Hydroxyglut_hydro"/>
</dbReference>
<proteinExistence type="inferred from homology"/>
<evidence type="ECO:0000313" key="8">
    <source>
        <dbReference type="Proteomes" id="UP001501444"/>
    </source>
</evidence>
<comment type="caution">
    <text evidence="7">The sequence shown here is derived from an EMBL/GenBank/DDBJ whole genome shotgun (WGS) entry which is preliminary data.</text>
</comment>
<evidence type="ECO:0000256" key="1">
    <source>
        <dbReference type="ARBA" id="ARBA00001947"/>
    </source>
</evidence>
<protein>
    <submittedName>
        <fullName evidence="7">N-acyl homoserine lactonase family protein</fullName>
    </submittedName>
</protein>
<dbReference type="InterPro" id="IPR051013">
    <property type="entry name" value="MBL_superfamily_lactonases"/>
</dbReference>
<organism evidence="7 8">
    <name type="scientific">Dactylosporangium salmoneum</name>
    <dbReference type="NCBI Taxonomy" id="53361"/>
    <lineage>
        <taxon>Bacteria</taxon>
        <taxon>Bacillati</taxon>
        <taxon>Actinomycetota</taxon>
        <taxon>Actinomycetes</taxon>
        <taxon>Micromonosporales</taxon>
        <taxon>Micromonosporaceae</taxon>
        <taxon>Dactylosporangium</taxon>
    </lineage>
</organism>
<comment type="similarity">
    <text evidence="2">Belongs to the metallo-beta-lactamase superfamily.</text>
</comment>